<keyword evidence="3 7" id="KW-0808">Transferase</keyword>
<dbReference type="NCBIfam" id="TIGR01575">
    <property type="entry name" value="rimI"/>
    <property type="match status" value="1"/>
</dbReference>
<dbReference type="PROSITE" id="PS51186">
    <property type="entry name" value="GNAT"/>
    <property type="match status" value="1"/>
</dbReference>
<dbReference type="InterPro" id="IPR016181">
    <property type="entry name" value="Acyl_CoA_acyltransferase"/>
</dbReference>
<keyword evidence="4" id="KW-0012">Acyltransferase</keyword>
<organism evidence="7 8">
    <name type="scientific">Enterococcus devriesei</name>
    <dbReference type="NCBI Taxonomy" id="319970"/>
    <lineage>
        <taxon>Bacteria</taxon>
        <taxon>Bacillati</taxon>
        <taxon>Bacillota</taxon>
        <taxon>Bacilli</taxon>
        <taxon>Lactobacillales</taxon>
        <taxon>Enterococcaceae</taxon>
        <taxon>Enterococcus</taxon>
    </lineage>
</organism>
<sequence length="146" mass="16735">MDKSVDKELAQKFWEISQEAYVYDSPWTAEQFASDLAQSHSHYFMESEEIAAFLGFHQVCDEIEITNIATAVKGQGIGGKLMRRLIQYAKSQKIASIFLEVRASNHEARLFYGKFGFQVIGTRKKYYRHPTEDAVLMSLKVGNKDE</sequence>
<dbReference type="OrthoDB" id="9794566at2"/>
<dbReference type="PANTHER" id="PTHR43420">
    <property type="entry name" value="ACETYLTRANSFERASE"/>
    <property type="match status" value="1"/>
</dbReference>
<dbReference type="AlphaFoldDB" id="A0A1L8SZY6"/>
<dbReference type="CDD" id="cd04301">
    <property type="entry name" value="NAT_SF"/>
    <property type="match status" value="1"/>
</dbReference>
<dbReference type="SUPFAM" id="SSF55729">
    <property type="entry name" value="Acyl-CoA N-acyltransferases (Nat)"/>
    <property type="match status" value="1"/>
</dbReference>
<keyword evidence="8" id="KW-1185">Reference proteome</keyword>
<name>A0A1L8SZY6_9ENTE</name>
<dbReference type="Pfam" id="PF00583">
    <property type="entry name" value="Acetyltransf_1"/>
    <property type="match status" value="1"/>
</dbReference>
<comment type="subcellular location">
    <subcellularLocation>
        <location evidence="5">Cytoplasm</location>
    </subcellularLocation>
</comment>
<evidence type="ECO:0000256" key="5">
    <source>
        <dbReference type="RuleBase" id="RU363094"/>
    </source>
</evidence>
<dbReference type="STRING" id="319970.RV00_GL000475"/>
<proteinExistence type="inferred from homology"/>
<comment type="similarity">
    <text evidence="1 5">Belongs to the acetyltransferase family. RimI subfamily.</text>
</comment>
<evidence type="ECO:0000256" key="2">
    <source>
        <dbReference type="ARBA" id="ARBA00022490"/>
    </source>
</evidence>
<accession>A0A1L8SZY6</accession>
<evidence type="ECO:0000256" key="3">
    <source>
        <dbReference type="ARBA" id="ARBA00022679"/>
    </source>
</evidence>
<dbReference type="Proteomes" id="UP000183700">
    <property type="component" value="Unassembled WGS sequence"/>
</dbReference>
<evidence type="ECO:0000256" key="1">
    <source>
        <dbReference type="ARBA" id="ARBA00005395"/>
    </source>
</evidence>
<evidence type="ECO:0000259" key="6">
    <source>
        <dbReference type="PROSITE" id="PS51186"/>
    </source>
</evidence>
<dbReference type="InterPro" id="IPR000182">
    <property type="entry name" value="GNAT_dom"/>
</dbReference>
<gene>
    <name evidence="7" type="ORF">RV00_GL000475</name>
</gene>
<evidence type="ECO:0000313" key="8">
    <source>
        <dbReference type="Proteomes" id="UP000183700"/>
    </source>
</evidence>
<dbReference type="RefSeq" id="WP_143141764.1">
    <property type="nucleotide sequence ID" value="NZ_CAURXW010000030.1"/>
</dbReference>
<protein>
    <recommendedName>
        <fullName evidence="5">[Ribosomal protein bS18]-alanine N-acetyltransferase</fullName>
        <ecNumber evidence="5">2.3.1.266</ecNumber>
    </recommendedName>
</protein>
<reference evidence="7 8" key="1">
    <citation type="submission" date="2014-12" db="EMBL/GenBank/DDBJ databases">
        <title>Draft genome sequences of 29 type strains of Enterococci.</title>
        <authorList>
            <person name="Zhong Z."/>
            <person name="Sun Z."/>
            <person name="Liu W."/>
            <person name="Zhang W."/>
            <person name="Zhang H."/>
        </authorList>
    </citation>
    <scope>NUCLEOTIDE SEQUENCE [LARGE SCALE GENOMIC DNA]</scope>
    <source>
        <strain evidence="7 8">DSM 22802</strain>
    </source>
</reference>
<dbReference type="InterPro" id="IPR006464">
    <property type="entry name" value="AcTrfase_RimI/Ard1"/>
</dbReference>
<evidence type="ECO:0000256" key="4">
    <source>
        <dbReference type="ARBA" id="ARBA00023315"/>
    </source>
</evidence>
<feature type="domain" description="N-acetyltransferase" evidence="6">
    <location>
        <begin position="1"/>
        <end position="142"/>
    </location>
</feature>
<dbReference type="InterPro" id="IPR050680">
    <property type="entry name" value="YpeA/RimI_acetyltransf"/>
</dbReference>
<dbReference type="EC" id="2.3.1.266" evidence="5"/>
<dbReference type="Gene3D" id="3.40.630.30">
    <property type="match status" value="1"/>
</dbReference>
<dbReference type="EMBL" id="JXKM01000001">
    <property type="protein sequence ID" value="OJG37518.1"/>
    <property type="molecule type" value="Genomic_DNA"/>
</dbReference>
<dbReference type="GO" id="GO:0008999">
    <property type="term" value="F:protein-N-terminal-alanine acetyltransferase activity"/>
    <property type="evidence" value="ECO:0007669"/>
    <property type="project" value="UniProtKB-EC"/>
</dbReference>
<dbReference type="PANTHER" id="PTHR43420:SF44">
    <property type="entry name" value="ACETYLTRANSFERASE YPEA"/>
    <property type="match status" value="1"/>
</dbReference>
<dbReference type="GO" id="GO:0005737">
    <property type="term" value="C:cytoplasm"/>
    <property type="evidence" value="ECO:0007669"/>
    <property type="project" value="UniProtKB-SubCell"/>
</dbReference>
<comment type="function">
    <text evidence="5">Acetylates the N-terminal alanine of ribosomal protein bS18.</text>
</comment>
<comment type="caution">
    <text evidence="7">The sequence shown here is derived from an EMBL/GenBank/DDBJ whole genome shotgun (WGS) entry which is preliminary data.</text>
</comment>
<evidence type="ECO:0000313" key="7">
    <source>
        <dbReference type="EMBL" id="OJG37518.1"/>
    </source>
</evidence>
<keyword evidence="2 5" id="KW-0963">Cytoplasm</keyword>
<comment type="catalytic activity">
    <reaction evidence="5">
        <text>N-terminal L-alanyl-[ribosomal protein bS18] + acetyl-CoA = N-terminal N(alpha)-acetyl-L-alanyl-[ribosomal protein bS18] + CoA + H(+)</text>
        <dbReference type="Rhea" id="RHEA:43756"/>
        <dbReference type="Rhea" id="RHEA-COMP:10676"/>
        <dbReference type="Rhea" id="RHEA-COMP:10677"/>
        <dbReference type="ChEBI" id="CHEBI:15378"/>
        <dbReference type="ChEBI" id="CHEBI:57287"/>
        <dbReference type="ChEBI" id="CHEBI:57288"/>
        <dbReference type="ChEBI" id="CHEBI:64718"/>
        <dbReference type="ChEBI" id="CHEBI:83683"/>
        <dbReference type="EC" id="2.3.1.266"/>
    </reaction>
</comment>